<protein>
    <recommendedName>
        <fullName evidence="6">Nicotianamine synthase</fullName>
    </recommendedName>
</protein>
<keyword evidence="3" id="KW-0949">S-adenosyl-L-methionine</keyword>
<comment type="similarity">
    <text evidence="1">Belongs to the nicotianamine synthase (NAS)-like family.</text>
</comment>
<sequence>MVPVPMAPLNGDSKGDHVSCLIDEILACCAELSEFPDLKPCAKVNKAFEKLVGLCSQCPGEDVVTKILSDPKTVAISPHLRQLCSEGEYELESQWADKIYRCKTLKEANEMLQTFPYYSNYIDLVRMELNALTSVAPNFSLRTFAILGSGPLPLTSICISQQVDDAHDNIACHNVDQDALAISSSKKLCRGLGLTGSKMSFQCADAGSTDVDLSTFDVVYLAALVGGSSKHKQKILADVVKRMRPGGLVVLRSAHSLRRLLYPVVEVGKVMEAVGLKVLLVVHPYNHVINSVVIAAAVEIPCACYP</sequence>
<evidence type="ECO:0000313" key="5">
    <source>
        <dbReference type="Proteomes" id="UP001590951"/>
    </source>
</evidence>
<evidence type="ECO:0000256" key="3">
    <source>
        <dbReference type="ARBA" id="ARBA00022691"/>
    </source>
</evidence>
<reference evidence="4 5" key="1">
    <citation type="submission" date="2024-09" db="EMBL/GenBank/DDBJ databases">
        <title>Rethinking Asexuality: The Enigmatic Case of Functional Sexual Genes in Lepraria (Stereocaulaceae).</title>
        <authorList>
            <person name="Doellman M."/>
            <person name="Sun Y."/>
            <person name="Barcenas-Pena A."/>
            <person name="Lumbsch H.T."/>
            <person name="Grewe F."/>
        </authorList>
    </citation>
    <scope>NUCLEOTIDE SEQUENCE [LARGE SCALE GENOMIC DNA]</scope>
    <source>
        <strain evidence="4 5">Grewe 0041</strain>
    </source>
</reference>
<dbReference type="InterPro" id="IPR004298">
    <property type="entry name" value="Nicotian_synth"/>
</dbReference>
<gene>
    <name evidence="4" type="ORF">ABVK25_004233</name>
</gene>
<dbReference type="InterPro" id="IPR029063">
    <property type="entry name" value="SAM-dependent_MTases_sf"/>
</dbReference>
<dbReference type="SUPFAM" id="SSF53335">
    <property type="entry name" value="S-adenosyl-L-methionine-dependent methyltransferases"/>
    <property type="match status" value="1"/>
</dbReference>
<evidence type="ECO:0000256" key="1">
    <source>
        <dbReference type="ARBA" id="ARBA00007009"/>
    </source>
</evidence>
<dbReference type="Pfam" id="PF03059">
    <property type="entry name" value="NAS"/>
    <property type="match status" value="1"/>
</dbReference>
<evidence type="ECO:0000313" key="4">
    <source>
        <dbReference type="EMBL" id="KAL2055425.1"/>
    </source>
</evidence>
<proteinExistence type="inferred from homology"/>
<keyword evidence="5" id="KW-1185">Reference proteome</keyword>
<accession>A0ABR4BCP2</accession>
<dbReference type="EMBL" id="JBHFEH010000011">
    <property type="protein sequence ID" value="KAL2055425.1"/>
    <property type="molecule type" value="Genomic_DNA"/>
</dbReference>
<dbReference type="Gene3D" id="3.40.50.150">
    <property type="entry name" value="Vaccinia Virus protein VP39"/>
    <property type="match status" value="1"/>
</dbReference>
<comment type="caution">
    <text evidence="4">The sequence shown here is derived from an EMBL/GenBank/DDBJ whole genome shotgun (WGS) entry which is preliminary data.</text>
</comment>
<dbReference type="PROSITE" id="PS51142">
    <property type="entry name" value="NAS"/>
    <property type="match status" value="1"/>
</dbReference>
<dbReference type="PANTHER" id="PTHR32266:SF12">
    <property type="entry name" value="NICOTIANAMINE SYNTHASE 3"/>
    <property type="match status" value="1"/>
</dbReference>
<keyword evidence="2" id="KW-0808">Transferase</keyword>
<dbReference type="PANTHER" id="PTHR32266">
    <property type="entry name" value="NICOTIANAMINE SYNTHASE 3"/>
    <property type="match status" value="1"/>
</dbReference>
<organism evidence="4 5">
    <name type="scientific">Lepraria finkii</name>
    <dbReference type="NCBI Taxonomy" id="1340010"/>
    <lineage>
        <taxon>Eukaryota</taxon>
        <taxon>Fungi</taxon>
        <taxon>Dikarya</taxon>
        <taxon>Ascomycota</taxon>
        <taxon>Pezizomycotina</taxon>
        <taxon>Lecanoromycetes</taxon>
        <taxon>OSLEUM clade</taxon>
        <taxon>Lecanoromycetidae</taxon>
        <taxon>Lecanorales</taxon>
        <taxon>Lecanorineae</taxon>
        <taxon>Stereocaulaceae</taxon>
        <taxon>Lepraria</taxon>
    </lineage>
</organism>
<name>A0ABR4BCP2_9LECA</name>
<dbReference type="Proteomes" id="UP001590951">
    <property type="component" value="Unassembled WGS sequence"/>
</dbReference>
<evidence type="ECO:0008006" key="6">
    <source>
        <dbReference type="Google" id="ProtNLM"/>
    </source>
</evidence>
<evidence type="ECO:0000256" key="2">
    <source>
        <dbReference type="ARBA" id="ARBA00022679"/>
    </source>
</evidence>